<keyword evidence="1" id="KW-0808">Transferase</keyword>
<sequence>MNEAVKDSEWYRQKFLYPNGTLKNKLNITDAAELAQKEYLSSGIRAVAFLRKNKKITSVEDLKKIHKIMFGWLYDWAGQIRDYELVKGETEFLEYSRINFGIEEIDEKIQQLSSKKELANVDYAFLLDRLNYLHPFREENGRSSKLFLQAFAANHGQVIDYPRSNKDLIIAQNNADIDQIASLIRVNAKAKKAAH</sequence>
<keyword evidence="4" id="KW-0067">ATP-binding</keyword>
<evidence type="ECO:0000256" key="1">
    <source>
        <dbReference type="ARBA" id="ARBA00022679"/>
    </source>
</evidence>
<evidence type="ECO:0000256" key="6">
    <source>
        <dbReference type="ARBA" id="ARBA00047939"/>
    </source>
</evidence>
<dbReference type="PROSITE" id="PS51459">
    <property type="entry name" value="FIDO"/>
    <property type="match status" value="1"/>
</dbReference>
<keyword evidence="3" id="KW-0547">Nucleotide-binding</keyword>
<organism evidence="9 10">
    <name type="scientific">Lactobacillus johnsonii</name>
    <dbReference type="NCBI Taxonomy" id="33959"/>
    <lineage>
        <taxon>Bacteria</taxon>
        <taxon>Bacillati</taxon>
        <taxon>Bacillota</taxon>
        <taxon>Bacilli</taxon>
        <taxon>Lactobacillales</taxon>
        <taxon>Lactobacillaceae</taxon>
        <taxon>Lactobacillus</taxon>
    </lineage>
</organism>
<dbReference type="SUPFAM" id="SSF140931">
    <property type="entry name" value="Fic-like"/>
    <property type="match status" value="1"/>
</dbReference>
<dbReference type="Pfam" id="PF02661">
    <property type="entry name" value="Fic"/>
    <property type="match status" value="1"/>
</dbReference>
<dbReference type="GO" id="GO:0005524">
    <property type="term" value="F:ATP binding"/>
    <property type="evidence" value="ECO:0007669"/>
    <property type="project" value="UniProtKB-KW"/>
</dbReference>
<comment type="caution">
    <text evidence="9">The sequence shown here is derived from an EMBL/GenBank/DDBJ whole genome shotgun (WGS) entry which is preliminary data.</text>
</comment>
<evidence type="ECO:0000259" key="8">
    <source>
        <dbReference type="PROSITE" id="PS51459"/>
    </source>
</evidence>
<dbReference type="PANTHER" id="PTHR39560:SF1">
    <property type="entry name" value="PROTEIN ADENYLYLTRANSFERASE FIC-RELATED"/>
    <property type="match status" value="1"/>
</dbReference>
<accession>A0A267M4Y8</accession>
<feature type="domain" description="Fido" evidence="8">
    <location>
        <begin position="57"/>
        <end position="189"/>
    </location>
</feature>
<dbReference type="GO" id="GO:0070733">
    <property type="term" value="F:AMPylase activity"/>
    <property type="evidence" value="ECO:0007669"/>
    <property type="project" value="UniProtKB-EC"/>
</dbReference>
<dbReference type="InterPro" id="IPR036597">
    <property type="entry name" value="Fido-like_dom_sf"/>
</dbReference>
<dbReference type="RefSeq" id="WP_095183127.1">
    <property type="nucleotide sequence ID" value="NZ_NIBD01000064.1"/>
</dbReference>
<dbReference type="Gene3D" id="1.10.3290.10">
    <property type="entry name" value="Fido-like domain"/>
    <property type="match status" value="1"/>
</dbReference>
<evidence type="ECO:0000313" key="9">
    <source>
        <dbReference type="EMBL" id="PAB53773.1"/>
    </source>
</evidence>
<gene>
    <name evidence="9" type="ORF">A3Q24_09530</name>
</gene>
<reference evidence="9 10" key="1">
    <citation type="submission" date="2017-05" db="EMBL/GenBank/DDBJ databases">
        <title>Lactobacillus johnsonii from commercial turkeys.</title>
        <authorList>
            <person name="Johnson T.J."/>
            <person name="Youmans B."/>
        </authorList>
    </citation>
    <scope>NUCLEOTIDE SEQUENCE [LARGE SCALE GENOMIC DNA]</scope>
    <source>
        <strain evidence="9 10">UMNLJ114</strain>
    </source>
</reference>
<dbReference type="InterPro" id="IPR003812">
    <property type="entry name" value="Fido"/>
</dbReference>
<keyword evidence="2" id="KW-0548">Nucleotidyltransferase</keyword>
<dbReference type="PANTHER" id="PTHR39560">
    <property type="entry name" value="PROTEIN ADENYLYLTRANSFERASE FIC-RELATED"/>
    <property type="match status" value="1"/>
</dbReference>
<comment type="catalytic activity">
    <reaction evidence="6">
        <text>L-threonyl-[protein] + ATP = 3-O-(5'-adenylyl)-L-threonyl-[protein] + diphosphate</text>
        <dbReference type="Rhea" id="RHEA:54292"/>
        <dbReference type="Rhea" id="RHEA-COMP:11060"/>
        <dbReference type="Rhea" id="RHEA-COMP:13847"/>
        <dbReference type="ChEBI" id="CHEBI:30013"/>
        <dbReference type="ChEBI" id="CHEBI:30616"/>
        <dbReference type="ChEBI" id="CHEBI:33019"/>
        <dbReference type="ChEBI" id="CHEBI:138113"/>
        <dbReference type="EC" id="2.7.7.108"/>
    </reaction>
</comment>
<name>A0A267M4Y8_LACJH</name>
<dbReference type="Proteomes" id="UP000216008">
    <property type="component" value="Unassembled WGS sequence"/>
</dbReference>
<dbReference type="AlphaFoldDB" id="A0A267M4Y8"/>
<comment type="catalytic activity">
    <reaction evidence="7">
        <text>L-tyrosyl-[protein] + ATP = O-(5'-adenylyl)-L-tyrosyl-[protein] + diphosphate</text>
        <dbReference type="Rhea" id="RHEA:54288"/>
        <dbReference type="Rhea" id="RHEA-COMP:10136"/>
        <dbReference type="Rhea" id="RHEA-COMP:13846"/>
        <dbReference type="ChEBI" id="CHEBI:30616"/>
        <dbReference type="ChEBI" id="CHEBI:33019"/>
        <dbReference type="ChEBI" id="CHEBI:46858"/>
        <dbReference type="ChEBI" id="CHEBI:83624"/>
        <dbReference type="EC" id="2.7.7.108"/>
    </reaction>
</comment>
<dbReference type="EC" id="2.7.7.108" evidence="5"/>
<evidence type="ECO:0000256" key="4">
    <source>
        <dbReference type="ARBA" id="ARBA00022840"/>
    </source>
</evidence>
<protein>
    <recommendedName>
        <fullName evidence="5">protein adenylyltransferase</fullName>
        <ecNumber evidence="5">2.7.7.108</ecNumber>
    </recommendedName>
</protein>
<dbReference type="EMBL" id="NIBD01000064">
    <property type="protein sequence ID" value="PAB53773.1"/>
    <property type="molecule type" value="Genomic_DNA"/>
</dbReference>
<evidence type="ECO:0000256" key="3">
    <source>
        <dbReference type="ARBA" id="ARBA00022741"/>
    </source>
</evidence>
<evidence type="ECO:0000313" key="10">
    <source>
        <dbReference type="Proteomes" id="UP000216008"/>
    </source>
</evidence>
<dbReference type="GO" id="GO:0051302">
    <property type="term" value="P:regulation of cell division"/>
    <property type="evidence" value="ECO:0007669"/>
    <property type="project" value="TreeGrafter"/>
</dbReference>
<evidence type="ECO:0000256" key="2">
    <source>
        <dbReference type="ARBA" id="ARBA00022695"/>
    </source>
</evidence>
<evidence type="ECO:0000256" key="5">
    <source>
        <dbReference type="ARBA" id="ARBA00034531"/>
    </source>
</evidence>
<proteinExistence type="predicted"/>
<evidence type="ECO:0000256" key="7">
    <source>
        <dbReference type="ARBA" id="ARBA00048696"/>
    </source>
</evidence>